<gene>
    <name evidence="1" type="ORF">ACFQZU_24300</name>
</gene>
<feature type="non-terminal residue" evidence="1">
    <location>
        <position position="172"/>
    </location>
</feature>
<sequence>VERGVVVCGDGDYDPIPFLALAAETGWPLLAEPTSNARRGEAVSAYRHLLASPRFLAEHTPELAVTAGRPGLSRQMLAYLRRAERHVAVGTPRSFADPVRTATDVVPAVAAPAGARPDTAWARSWQEAEGLARAAIDKILDAEEALSELRLARDLAAQAPNGSLLFAGSSMP</sequence>
<evidence type="ECO:0000313" key="1">
    <source>
        <dbReference type="EMBL" id="MFD0804419.1"/>
    </source>
</evidence>
<name>A0ABW3BPW1_9ACTN</name>
<dbReference type="Gene3D" id="3.40.50.1220">
    <property type="entry name" value="TPP-binding domain"/>
    <property type="match status" value="1"/>
</dbReference>
<feature type="non-terminal residue" evidence="1">
    <location>
        <position position="1"/>
    </location>
</feature>
<accession>A0ABW3BPW1</accession>
<dbReference type="Proteomes" id="UP001596956">
    <property type="component" value="Unassembled WGS sequence"/>
</dbReference>
<dbReference type="EMBL" id="JBHTHR010001649">
    <property type="protein sequence ID" value="MFD0804419.1"/>
    <property type="molecule type" value="Genomic_DNA"/>
</dbReference>
<keyword evidence="2" id="KW-1185">Reference proteome</keyword>
<reference evidence="2" key="1">
    <citation type="journal article" date="2019" name="Int. J. Syst. Evol. Microbiol.">
        <title>The Global Catalogue of Microorganisms (GCM) 10K type strain sequencing project: providing services to taxonomists for standard genome sequencing and annotation.</title>
        <authorList>
            <consortium name="The Broad Institute Genomics Platform"/>
            <consortium name="The Broad Institute Genome Sequencing Center for Infectious Disease"/>
            <person name="Wu L."/>
            <person name="Ma J."/>
        </authorList>
    </citation>
    <scope>NUCLEOTIDE SEQUENCE [LARGE SCALE GENOMIC DNA]</scope>
    <source>
        <strain evidence="2">CCUG 63369</strain>
    </source>
</reference>
<proteinExistence type="predicted"/>
<comment type="caution">
    <text evidence="1">The sequence shown here is derived from an EMBL/GenBank/DDBJ whole genome shotgun (WGS) entry which is preliminary data.</text>
</comment>
<evidence type="ECO:0000313" key="2">
    <source>
        <dbReference type="Proteomes" id="UP001596956"/>
    </source>
</evidence>
<organism evidence="1 2">
    <name type="scientific">Streptomonospora algeriensis</name>
    <dbReference type="NCBI Taxonomy" id="995084"/>
    <lineage>
        <taxon>Bacteria</taxon>
        <taxon>Bacillati</taxon>
        <taxon>Actinomycetota</taxon>
        <taxon>Actinomycetes</taxon>
        <taxon>Streptosporangiales</taxon>
        <taxon>Nocardiopsidaceae</taxon>
        <taxon>Streptomonospora</taxon>
    </lineage>
</organism>
<protein>
    <submittedName>
        <fullName evidence="1">2-succinyl-5-enolpyruvyl-6-hydroxy-3-cyclohexene-1-carboxylate synthase</fullName>
    </submittedName>
</protein>